<name>A0A0C3GDM6_PILCF</name>
<sequence length="74" mass="8651">MPPNSKPWKEFFKQLDNNQREIGARDKIVDSLQPSYLSYEQLRTSDYFVFCQHPPSSHRLKKPTLGVSDLVLLD</sequence>
<dbReference type="Proteomes" id="UP000054166">
    <property type="component" value="Unassembled WGS sequence"/>
</dbReference>
<reference evidence="2" key="2">
    <citation type="submission" date="2015-01" db="EMBL/GenBank/DDBJ databases">
        <title>Evolutionary Origins and Diversification of the Mycorrhizal Mutualists.</title>
        <authorList>
            <consortium name="DOE Joint Genome Institute"/>
            <consortium name="Mycorrhizal Genomics Consortium"/>
            <person name="Kohler A."/>
            <person name="Kuo A."/>
            <person name="Nagy L.G."/>
            <person name="Floudas D."/>
            <person name="Copeland A."/>
            <person name="Barry K.W."/>
            <person name="Cichocki N."/>
            <person name="Veneault-Fourrey C."/>
            <person name="LaButti K."/>
            <person name="Lindquist E.A."/>
            <person name="Lipzen A."/>
            <person name="Lundell T."/>
            <person name="Morin E."/>
            <person name="Murat C."/>
            <person name="Riley R."/>
            <person name="Ohm R."/>
            <person name="Sun H."/>
            <person name="Tunlid A."/>
            <person name="Henrissat B."/>
            <person name="Grigoriev I.V."/>
            <person name="Hibbett D.S."/>
            <person name="Martin F."/>
        </authorList>
    </citation>
    <scope>NUCLEOTIDE SEQUENCE [LARGE SCALE GENOMIC DNA]</scope>
    <source>
        <strain evidence="2">F 1598</strain>
    </source>
</reference>
<dbReference type="AlphaFoldDB" id="A0A0C3GDM6"/>
<evidence type="ECO:0000313" key="1">
    <source>
        <dbReference type="EMBL" id="KIM89804.1"/>
    </source>
</evidence>
<evidence type="ECO:0000313" key="2">
    <source>
        <dbReference type="Proteomes" id="UP000054166"/>
    </source>
</evidence>
<dbReference type="HOGENOM" id="CLU_2688653_0_0_1"/>
<dbReference type="EMBL" id="KN832974">
    <property type="protein sequence ID" value="KIM89804.1"/>
    <property type="molecule type" value="Genomic_DNA"/>
</dbReference>
<reference evidence="1 2" key="1">
    <citation type="submission" date="2014-04" db="EMBL/GenBank/DDBJ databases">
        <authorList>
            <consortium name="DOE Joint Genome Institute"/>
            <person name="Kuo A."/>
            <person name="Tarkka M."/>
            <person name="Buscot F."/>
            <person name="Kohler A."/>
            <person name="Nagy L.G."/>
            <person name="Floudas D."/>
            <person name="Copeland A."/>
            <person name="Barry K.W."/>
            <person name="Cichocki N."/>
            <person name="Veneault-Fourrey C."/>
            <person name="LaButti K."/>
            <person name="Lindquist E.A."/>
            <person name="Lipzen A."/>
            <person name="Lundell T."/>
            <person name="Morin E."/>
            <person name="Murat C."/>
            <person name="Sun H."/>
            <person name="Tunlid A."/>
            <person name="Henrissat B."/>
            <person name="Grigoriev I.V."/>
            <person name="Hibbett D.S."/>
            <person name="Martin F."/>
            <person name="Nordberg H.P."/>
            <person name="Cantor M.N."/>
            <person name="Hua S.X."/>
        </authorList>
    </citation>
    <scope>NUCLEOTIDE SEQUENCE [LARGE SCALE GENOMIC DNA]</scope>
    <source>
        <strain evidence="1 2">F 1598</strain>
    </source>
</reference>
<accession>A0A0C3GDM6</accession>
<organism evidence="1 2">
    <name type="scientific">Piloderma croceum (strain F 1598)</name>
    <dbReference type="NCBI Taxonomy" id="765440"/>
    <lineage>
        <taxon>Eukaryota</taxon>
        <taxon>Fungi</taxon>
        <taxon>Dikarya</taxon>
        <taxon>Basidiomycota</taxon>
        <taxon>Agaricomycotina</taxon>
        <taxon>Agaricomycetes</taxon>
        <taxon>Agaricomycetidae</taxon>
        <taxon>Atheliales</taxon>
        <taxon>Atheliaceae</taxon>
        <taxon>Piloderma</taxon>
    </lineage>
</organism>
<dbReference type="InParanoid" id="A0A0C3GDM6"/>
<proteinExistence type="predicted"/>
<protein>
    <submittedName>
        <fullName evidence="1">Uncharacterized protein</fullName>
    </submittedName>
</protein>
<gene>
    <name evidence="1" type="ORF">PILCRDRAFT_196612</name>
</gene>
<keyword evidence="2" id="KW-1185">Reference proteome</keyword>